<accession>A0ABT6ZJJ9</accession>
<dbReference type="PANTHER" id="PTHR15160:SF1">
    <property type="entry name" value="VON HIPPEL-LINDAU DISEASE TUMOR SUPPRESSOR"/>
    <property type="match status" value="1"/>
</dbReference>
<sequence>MGLARVDIETIVIGGGPVASLLVLRPRPRVGVPAVSLPIRLGAVEASSIGMGVEARKPERPMTHDLLQQALSVLGATVTSVVITGVEGTTFFAQVNLTSNTGRHVVLDARPSDAVALAVRTKSPVFVDDGVLEVAGCPDFGAVRHQEEEESIEEFGKFVETLSPGDFLTGDIEG</sequence>
<dbReference type="Pfam" id="PF02577">
    <property type="entry name" value="BFN_dom"/>
    <property type="match status" value="1"/>
</dbReference>
<evidence type="ECO:0000313" key="3">
    <source>
        <dbReference type="Proteomes" id="UP001431693"/>
    </source>
</evidence>
<feature type="domain" description="BFN" evidence="1">
    <location>
        <begin position="1"/>
        <end position="139"/>
    </location>
</feature>
<dbReference type="InterPro" id="IPR003729">
    <property type="entry name" value="Bi_nuclease_dom"/>
</dbReference>
<name>A0ABT6ZJJ9_9ACTN</name>
<gene>
    <name evidence="2" type="ORF">QJ043_03915</name>
</gene>
<dbReference type="Proteomes" id="UP001431693">
    <property type="component" value="Unassembled WGS sequence"/>
</dbReference>
<dbReference type="InterPro" id="IPR036104">
    <property type="entry name" value="BFN_sf"/>
</dbReference>
<evidence type="ECO:0000259" key="1">
    <source>
        <dbReference type="PROSITE" id="PS51658"/>
    </source>
</evidence>
<evidence type="ECO:0000313" key="2">
    <source>
        <dbReference type="EMBL" id="MDJ1129228.1"/>
    </source>
</evidence>
<organism evidence="2 3">
    <name type="scientific">Kribbibacterium absianum</name>
    <dbReference type="NCBI Taxonomy" id="3044210"/>
    <lineage>
        <taxon>Bacteria</taxon>
        <taxon>Bacillati</taxon>
        <taxon>Actinomycetota</taxon>
        <taxon>Coriobacteriia</taxon>
        <taxon>Coriobacteriales</taxon>
        <taxon>Kribbibacteriaceae</taxon>
        <taxon>Kribbibacterium</taxon>
    </lineage>
</organism>
<dbReference type="PROSITE" id="PS51658">
    <property type="entry name" value="BFN"/>
    <property type="match status" value="1"/>
</dbReference>
<reference evidence="2" key="1">
    <citation type="submission" date="2023-05" db="EMBL/GenBank/DDBJ databases">
        <title>[olsenella] sp. nov., isolated from a pig farm feces dump.</title>
        <authorList>
            <person name="Chang Y.-H."/>
        </authorList>
    </citation>
    <scope>NUCLEOTIDE SEQUENCE</scope>
    <source>
        <strain evidence="2">YH-ols2217</strain>
    </source>
</reference>
<comment type="caution">
    <text evidence="2">The sequence shown here is derived from an EMBL/GenBank/DDBJ whole genome shotgun (WGS) entry which is preliminary data.</text>
</comment>
<dbReference type="SUPFAM" id="SSF103256">
    <property type="entry name" value="Hypothetical protein TM0160"/>
    <property type="match status" value="1"/>
</dbReference>
<protein>
    <submittedName>
        <fullName evidence="2">Bifunctional nuclease family protein</fullName>
    </submittedName>
</protein>
<dbReference type="EMBL" id="JASJEX010000002">
    <property type="protein sequence ID" value="MDJ1129228.1"/>
    <property type="molecule type" value="Genomic_DNA"/>
</dbReference>
<dbReference type="Gene3D" id="3.10.690.10">
    <property type="entry name" value="Bifunctional nuclease domain"/>
    <property type="match status" value="1"/>
</dbReference>
<dbReference type="RefSeq" id="WP_283713960.1">
    <property type="nucleotide sequence ID" value="NZ_JASJEW010000008.1"/>
</dbReference>
<proteinExistence type="predicted"/>
<keyword evidence="3" id="KW-1185">Reference proteome</keyword>
<dbReference type="PANTHER" id="PTHR15160">
    <property type="entry name" value="VON HIPPEL-LINDAU PROTEIN"/>
    <property type="match status" value="1"/>
</dbReference>